<feature type="transmembrane region" description="Helical" evidence="1">
    <location>
        <begin position="119"/>
        <end position="136"/>
    </location>
</feature>
<dbReference type="PANTHER" id="PTHR22911:SF137">
    <property type="entry name" value="SOLUTE CARRIER FAMILY 35 MEMBER G2-RELATED"/>
    <property type="match status" value="1"/>
</dbReference>
<organism evidence="3">
    <name type="scientific">marine sediment metagenome</name>
    <dbReference type="NCBI Taxonomy" id="412755"/>
    <lineage>
        <taxon>unclassified sequences</taxon>
        <taxon>metagenomes</taxon>
        <taxon>ecological metagenomes</taxon>
    </lineage>
</organism>
<comment type="caution">
    <text evidence="3">The sequence shown here is derived from an EMBL/GenBank/DDBJ whole genome shotgun (WGS) entry which is preliminary data.</text>
</comment>
<keyword evidence="1" id="KW-0812">Transmembrane</keyword>
<accession>X1CMK1</accession>
<feature type="transmembrane region" description="Helical" evidence="1">
    <location>
        <begin position="81"/>
        <end position="99"/>
    </location>
</feature>
<feature type="transmembrane region" description="Helical" evidence="1">
    <location>
        <begin position="26"/>
        <end position="50"/>
    </location>
</feature>
<dbReference type="SUPFAM" id="SSF103481">
    <property type="entry name" value="Multidrug resistance efflux transporter EmrE"/>
    <property type="match status" value="1"/>
</dbReference>
<evidence type="ECO:0000313" key="3">
    <source>
        <dbReference type="EMBL" id="GAG97393.1"/>
    </source>
</evidence>
<dbReference type="GO" id="GO:0016020">
    <property type="term" value="C:membrane"/>
    <property type="evidence" value="ECO:0007669"/>
    <property type="project" value="InterPro"/>
</dbReference>
<feature type="domain" description="EamA" evidence="2">
    <location>
        <begin position="12"/>
        <end position="98"/>
    </location>
</feature>
<dbReference type="InterPro" id="IPR037185">
    <property type="entry name" value="EmrE-like"/>
</dbReference>
<evidence type="ECO:0000256" key="1">
    <source>
        <dbReference type="SAM" id="Phobius"/>
    </source>
</evidence>
<reference evidence="3" key="1">
    <citation type="journal article" date="2014" name="Front. Microbiol.">
        <title>High frequency of phylogenetically diverse reductive dehalogenase-homologous genes in deep subseafloor sedimentary metagenomes.</title>
        <authorList>
            <person name="Kawai M."/>
            <person name="Futagami T."/>
            <person name="Toyoda A."/>
            <person name="Takaki Y."/>
            <person name="Nishi S."/>
            <person name="Hori S."/>
            <person name="Arai W."/>
            <person name="Tsubouchi T."/>
            <person name="Morono Y."/>
            <person name="Uchiyama I."/>
            <person name="Ito T."/>
            <person name="Fujiyama A."/>
            <person name="Inagaki F."/>
            <person name="Takami H."/>
        </authorList>
    </citation>
    <scope>NUCLEOTIDE SEQUENCE</scope>
    <source>
        <strain evidence="3">Expedition CK06-06</strain>
    </source>
</reference>
<sequence length="185" mass="19989">MAVGFLGITHIIFIGSLLPTASSGQWFWIGLSGIVGLGIGDFGLFAAFVIIGPRRSVLIMSLSPIFAALGAYFMLGEILSPLIITGIAITLIGVIVVILEKDENSDEKPISKKLKTWGVFLAFIGAMGQGFGLVLAKKGMWLDPSIMMNPLSVTFVRMIMGALFIWTCVVVMRRLPEVRKALESK</sequence>
<dbReference type="EMBL" id="BART01019882">
    <property type="protein sequence ID" value="GAG97393.1"/>
    <property type="molecule type" value="Genomic_DNA"/>
</dbReference>
<name>X1CMK1_9ZZZZ</name>
<dbReference type="Pfam" id="PF00892">
    <property type="entry name" value="EamA"/>
    <property type="match status" value="1"/>
</dbReference>
<protein>
    <recommendedName>
        <fullName evidence="2">EamA domain-containing protein</fullName>
    </recommendedName>
</protein>
<gene>
    <name evidence="3" type="ORF">S01H4_37076</name>
</gene>
<proteinExistence type="predicted"/>
<feature type="transmembrane region" description="Helical" evidence="1">
    <location>
        <begin position="57"/>
        <end position="75"/>
    </location>
</feature>
<keyword evidence="1" id="KW-1133">Transmembrane helix</keyword>
<dbReference type="PANTHER" id="PTHR22911">
    <property type="entry name" value="ACYL-MALONYL CONDENSING ENZYME-RELATED"/>
    <property type="match status" value="1"/>
</dbReference>
<feature type="transmembrane region" description="Helical" evidence="1">
    <location>
        <begin position="156"/>
        <end position="175"/>
    </location>
</feature>
<keyword evidence="1" id="KW-0472">Membrane</keyword>
<dbReference type="InterPro" id="IPR000620">
    <property type="entry name" value="EamA_dom"/>
</dbReference>
<dbReference type="AlphaFoldDB" id="X1CMK1"/>
<evidence type="ECO:0000259" key="2">
    <source>
        <dbReference type="Pfam" id="PF00892"/>
    </source>
</evidence>